<sequence>MKSNGAFLIGCALLSAILSGCSRYQVIPDHLAKHVNAQLSYEQVKSSPEGYRGQIVVWGGEVLHAARDRGETTVEVLEIPLGKDHFPLEGRASSRGRFFAVDSRGELIDPAIFKEGARITVIGEILGVRMETTHKAGYDYPVLAIRDMTIWDERTRSHYPFAGFHNYYGYGYYGYRPYVGGARVSGSQS</sequence>
<evidence type="ECO:0000313" key="2">
    <source>
        <dbReference type="Proteomes" id="UP000198736"/>
    </source>
</evidence>
<dbReference type="Proteomes" id="UP000198736">
    <property type="component" value="Unassembled WGS sequence"/>
</dbReference>
<dbReference type="RefSeq" id="WP_090901820.1">
    <property type="nucleotide sequence ID" value="NZ_CZPZ01000035.1"/>
</dbReference>
<dbReference type="Pfam" id="PF03843">
    <property type="entry name" value="Slp"/>
    <property type="match status" value="1"/>
</dbReference>
<dbReference type="PROSITE" id="PS51257">
    <property type="entry name" value="PROKAR_LIPOPROTEIN"/>
    <property type="match status" value="1"/>
</dbReference>
<protein>
    <submittedName>
        <fullName evidence="1">Putative Uncharacterized lipoprotein YeaY</fullName>
    </submittedName>
</protein>
<dbReference type="STRING" id="1742973.COMA2_80042"/>
<dbReference type="PANTHER" id="PTHR37530">
    <property type="entry name" value="OUTER MEMBRANE PROTEIN SLP"/>
    <property type="match status" value="1"/>
</dbReference>
<dbReference type="AlphaFoldDB" id="A0A0S4LPN6"/>
<dbReference type="InterPro" id="IPR004658">
    <property type="entry name" value="OMP_Slp"/>
</dbReference>
<keyword evidence="2" id="KW-1185">Reference proteome</keyword>
<evidence type="ECO:0000313" key="1">
    <source>
        <dbReference type="EMBL" id="CUS39539.1"/>
    </source>
</evidence>
<keyword evidence="1" id="KW-0449">Lipoprotein</keyword>
<proteinExistence type="predicted"/>
<name>A0A0S4LPN6_9BACT</name>
<gene>
    <name evidence="1" type="ORF">COMA2_80042</name>
</gene>
<dbReference type="OrthoDB" id="5397282at2"/>
<accession>A0A0S4LPN6</accession>
<dbReference type="EMBL" id="CZPZ01000035">
    <property type="protein sequence ID" value="CUS39539.1"/>
    <property type="molecule type" value="Genomic_DNA"/>
</dbReference>
<reference evidence="2" key="1">
    <citation type="submission" date="2015-10" db="EMBL/GenBank/DDBJ databases">
        <authorList>
            <person name="Luecker S."/>
            <person name="Luecker S."/>
        </authorList>
    </citation>
    <scope>NUCLEOTIDE SEQUENCE [LARGE SCALE GENOMIC DNA]</scope>
</reference>
<dbReference type="GO" id="GO:0019867">
    <property type="term" value="C:outer membrane"/>
    <property type="evidence" value="ECO:0007669"/>
    <property type="project" value="InterPro"/>
</dbReference>
<organism evidence="1 2">
    <name type="scientific">Candidatus Nitrospira nitrificans</name>
    <dbReference type="NCBI Taxonomy" id="1742973"/>
    <lineage>
        <taxon>Bacteria</taxon>
        <taxon>Pseudomonadati</taxon>
        <taxon>Nitrospirota</taxon>
        <taxon>Nitrospiria</taxon>
        <taxon>Nitrospirales</taxon>
        <taxon>Nitrospiraceae</taxon>
        <taxon>Nitrospira</taxon>
    </lineage>
</organism>
<dbReference type="PANTHER" id="PTHR37530:SF1">
    <property type="entry name" value="OUTER MEMBRANE PROTEIN SLP"/>
    <property type="match status" value="1"/>
</dbReference>